<feature type="domain" description="VanZ-like" evidence="2">
    <location>
        <begin position="17"/>
        <end position="132"/>
    </location>
</feature>
<dbReference type="EMBL" id="BAABAU010000003">
    <property type="protein sequence ID" value="GAA4266804.1"/>
    <property type="molecule type" value="Genomic_DNA"/>
</dbReference>
<dbReference type="Proteomes" id="UP001501594">
    <property type="component" value="Unassembled WGS sequence"/>
</dbReference>
<dbReference type="InterPro" id="IPR006976">
    <property type="entry name" value="VanZ-like"/>
</dbReference>
<reference evidence="4" key="1">
    <citation type="journal article" date="2019" name="Int. J. Syst. Evol. Microbiol.">
        <title>The Global Catalogue of Microorganisms (GCM) 10K type strain sequencing project: providing services to taxonomists for standard genome sequencing and annotation.</title>
        <authorList>
            <consortium name="The Broad Institute Genomics Platform"/>
            <consortium name="The Broad Institute Genome Sequencing Center for Infectious Disease"/>
            <person name="Wu L."/>
            <person name="Ma J."/>
        </authorList>
    </citation>
    <scope>NUCLEOTIDE SEQUENCE [LARGE SCALE GENOMIC DNA]</scope>
    <source>
        <strain evidence="4">JCM 17442</strain>
    </source>
</reference>
<protein>
    <recommendedName>
        <fullName evidence="2">VanZ-like domain-containing protein</fullName>
    </recommendedName>
</protein>
<comment type="caution">
    <text evidence="3">The sequence shown here is derived from an EMBL/GenBank/DDBJ whole genome shotgun (WGS) entry which is preliminary data.</text>
</comment>
<dbReference type="RefSeq" id="WP_344796515.1">
    <property type="nucleotide sequence ID" value="NZ_BAABAU010000003.1"/>
</dbReference>
<name>A0ABP8E453_9MICO</name>
<evidence type="ECO:0000256" key="1">
    <source>
        <dbReference type="SAM" id="Phobius"/>
    </source>
</evidence>
<dbReference type="Pfam" id="PF04892">
    <property type="entry name" value="VanZ"/>
    <property type="match status" value="1"/>
</dbReference>
<keyword evidence="4" id="KW-1185">Reference proteome</keyword>
<evidence type="ECO:0000313" key="4">
    <source>
        <dbReference type="Proteomes" id="UP001501594"/>
    </source>
</evidence>
<proteinExistence type="predicted"/>
<accession>A0ABP8E453</accession>
<evidence type="ECO:0000313" key="3">
    <source>
        <dbReference type="EMBL" id="GAA4266804.1"/>
    </source>
</evidence>
<gene>
    <name evidence="3" type="ORF">GCM10022256_24160</name>
</gene>
<organism evidence="3 4">
    <name type="scientific">Frondihabitans peucedani</name>
    <dbReference type="NCBI Taxonomy" id="598626"/>
    <lineage>
        <taxon>Bacteria</taxon>
        <taxon>Bacillati</taxon>
        <taxon>Actinomycetota</taxon>
        <taxon>Actinomycetes</taxon>
        <taxon>Micrococcales</taxon>
        <taxon>Microbacteriaceae</taxon>
        <taxon>Frondihabitans</taxon>
    </lineage>
</organism>
<sequence>MERRLRRTEWVAVGVAVVLILLVTLWPSRVDAPIDGTLQHTLLRWHGLGLPAFVDYDFVQTAANVLLFAPLGALLASVFVRPLWWVSGVLGLTLSLSVEFAQYTLLPARLASAGDLASNTAGALLGGALVALARARGHGGTPNAGETSAEAPRSA</sequence>
<keyword evidence="1" id="KW-0472">Membrane</keyword>
<keyword evidence="1" id="KW-1133">Transmembrane helix</keyword>
<evidence type="ECO:0000259" key="2">
    <source>
        <dbReference type="Pfam" id="PF04892"/>
    </source>
</evidence>
<feature type="transmembrane region" description="Helical" evidence="1">
    <location>
        <begin position="7"/>
        <end position="26"/>
    </location>
</feature>
<keyword evidence="1" id="KW-0812">Transmembrane</keyword>
<feature type="transmembrane region" description="Helical" evidence="1">
    <location>
        <begin position="58"/>
        <end position="76"/>
    </location>
</feature>